<keyword evidence="2" id="KW-1185">Reference proteome</keyword>
<gene>
    <name evidence="1" type="ORF">FWILDA_LOCUS10285</name>
</gene>
<name>A0A9W4SSX3_9GLOM</name>
<proteinExistence type="predicted"/>
<feature type="non-terminal residue" evidence="1">
    <location>
        <position position="72"/>
    </location>
</feature>
<organism evidence="1 2">
    <name type="scientific">Funneliformis geosporum</name>
    <dbReference type="NCBI Taxonomy" id="1117311"/>
    <lineage>
        <taxon>Eukaryota</taxon>
        <taxon>Fungi</taxon>
        <taxon>Fungi incertae sedis</taxon>
        <taxon>Mucoromycota</taxon>
        <taxon>Glomeromycotina</taxon>
        <taxon>Glomeromycetes</taxon>
        <taxon>Glomerales</taxon>
        <taxon>Glomeraceae</taxon>
        <taxon>Funneliformis</taxon>
    </lineage>
</organism>
<dbReference type="EMBL" id="CAMKVN010002611">
    <property type="protein sequence ID" value="CAI2181840.1"/>
    <property type="molecule type" value="Genomic_DNA"/>
</dbReference>
<dbReference type="Proteomes" id="UP001153678">
    <property type="component" value="Unassembled WGS sequence"/>
</dbReference>
<accession>A0A9W4SSX3</accession>
<protein>
    <submittedName>
        <fullName evidence="1">18257_t:CDS:1</fullName>
    </submittedName>
</protein>
<reference evidence="1" key="1">
    <citation type="submission" date="2022-08" db="EMBL/GenBank/DDBJ databases">
        <authorList>
            <person name="Kallberg Y."/>
            <person name="Tangrot J."/>
            <person name="Rosling A."/>
        </authorList>
    </citation>
    <scope>NUCLEOTIDE SEQUENCE</scope>
    <source>
        <strain evidence="1">Wild A</strain>
    </source>
</reference>
<evidence type="ECO:0000313" key="2">
    <source>
        <dbReference type="Proteomes" id="UP001153678"/>
    </source>
</evidence>
<comment type="caution">
    <text evidence="1">The sequence shown here is derived from an EMBL/GenBank/DDBJ whole genome shotgun (WGS) entry which is preliminary data.</text>
</comment>
<evidence type="ECO:0000313" key="1">
    <source>
        <dbReference type="EMBL" id="CAI2181840.1"/>
    </source>
</evidence>
<dbReference type="AlphaFoldDB" id="A0A9W4SSX3"/>
<sequence>MLLSKLTSINNVENATFFNNVRPTEINYAPTTFMILKTQCIIQNIAIHKLSIVLTKFAIPMGVISSLSFSDF</sequence>